<comment type="caution">
    <text evidence="1">The sequence shown here is derived from an EMBL/GenBank/DDBJ whole genome shotgun (WGS) entry which is preliminary data.</text>
</comment>
<keyword evidence="2" id="KW-1185">Reference proteome</keyword>
<dbReference type="AlphaFoldDB" id="A0A840VNV4"/>
<dbReference type="Proteomes" id="UP000586947">
    <property type="component" value="Unassembled WGS sequence"/>
</dbReference>
<sequence>MSGRKFGRLRMASLALAALAVGLLGAQLGGAFQSTAIEWGAPAGHSVSVPSGVQSVVGR</sequence>
<name>A0A840VNV4_9ACTN</name>
<dbReference type="EMBL" id="JACHDP010000001">
    <property type="protein sequence ID" value="MBB5477636.1"/>
    <property type="molecule type" value="Genomic_DNA"/>
</dbReference>
<gene>
    <name evidence="1" type="ORF">HNR20_002141</name>
</gene>
<evidence type="ECO:0000313" key="1">
    <source>
        <dbReference type="EMBL" id="MBB5477636.1"/>
    </source>
</evidence>
<evidence type="ECO:0000313" key="2">
    <source>
        <dbReference type="Proteomes" id="UP000586947"/>
    </source>
</evidence>
<proteinExistence type="predicted"/>
<reference evidence="1 2" key="1">
    <citation type="submission" date="2020-08" db="EMBL/GenBank/DDBJ databases">
        <title>Sequencing the genomes of 1000 actinobacteria strains.</title>
        <authorList>
            <person name="Klenk H.-P."/>
        </authorList>
    </citation>
    <scope>NUCLEOTIDE SEQUENCE [LARGE SCALE GENOMIC DNA]</scope>
    <source>
        <strain evidence="1 2">DSM 103125</strain>
    </source>
</reference>
<protein>
    <submittedName>
        <fullName evidence="1">Uncharacterized protein</fullName>
    </submittedName>
</protein>
<accession>A0A840VNV4</accession>
<organism evidence="1 2">
    <name type="scientific">Micromonospora parathelypteridis</name>
    <dbReference type="NCBI Taxonomy" id="1839617"/>
    <lineage>
        <taxon>Bacteria</taxon>
        <taxon>Bacillati</taxon>
        <taxon>Actinomycetota</taxon>
        <taxon>Actinomycetes</taxon>
        <taxon>Micromonosporales</taxon>
        <taxon>Micromonosporaceae</taxon>
        <taxon>Micromonospora</taxon>
    </lineage>
</organism>